<protein>
    <submittedName>
        <fullName evidence="2">Uncharacterized protein</fullName>
    </submittedName>
</protein>
<name>A0A5B7FWI5_PORTR</name>
<comment type="caution">
    <text evidence="2">The sequence shown here is derived from an EMBL/GenBank/DDBJ whole genome shotgun (WGS) entry which is preliminary data.</text>
</comment>
<accession>A0A5B7FWI5</accession>
<evidence type="ECO:0000313" key="3">
    <source>
        <dbReference type="Proteomes" id="UP000324222"/>
    </source>
</evidence>
<feature type="compositionally biased region" description="Pro residues" evidence="1">
    <location>
        <begin position="85"/>
        <end position="95"/>
    </location>
</feature>
<gene>
    <name evidence="2" type="ORF">E2C01_043076</name>
</gene>
<proteinExistence type="predicted"/>
<organism evidence="2 3">
    <name type="scientific">Portunus trituberculatus</name>
    <name type="common">Swimming crab</name>
    <name type="synonym">Neptunus trituberculatus</name>
    <dbReference type="NCBI Taxonomy" id="210409"/>
    <lineage>
        <taxon>Eukaryota</taxon>
        <taxon>Metazoa</taxon>
        <taxon>Ecdysozoa</taxon>
        <taxon>Arthropoda</taxon>
        <taxon>Crustacea</taxon>
        <taxon>Multicrustacea</taxon>
        <taxon>Malacostraca</taxon>
        <taxon>Eumalacostraca</taxon>
        <taxon>Eucarida</taxon>
        <taxon>Decapoda</taxon>
        <taxon>Pleocyemata</taxon>
        <taxon>Brachyura</taxon>
        <taxon>Eubrachyura</taxon>
        <taxon>Portunoidea</taxon>
        <taxon>Portunidae</taxon>
        <taxon>Portuninae</taxon>
        <taxon>Portunus</taxon>
    </lineage>
</organism>
<dbReference type="Proteomes" id="UP000324222">
    <property type="component" value="Unassembled WGS sequence"/>
</dbReference>
<dbReference type="EMBL" id="VSRR010008772">
    <property type="protein sequence ID" value="MPC49278.1"/>
    <property type="molecule type" value="Genomic_DNA"/>
</dbReference>
<feature type="region of interest" description="Disordered" evidence="1">
    <location>
        <begin position="1"/>
        <end position="100"/>
    </location>
</feature>
<feature type="compositionally biased region" description="Basic and acidic residues" evidence="1">
    <location>
        <begin position="20"/>
        <end position="31"/>
    </location>
</feature>
<keyword evidence="3" id="KW-1185">Reference proteome</keyword>
<feature type="compositionally biased region" description="Polar residues" evidence="1">
    <location>
        <begin position="36"/>
        <end position="49"/>
    </location>
</feature>
<reference evidence="2 3" key="1">
    <citation type="submission" date="2019-05" db="EMBL/GenBank/DDBJ databases">
        <title>Another draft genome of Portunus trituberculatus and its Hox gene families provides insights of decapod evolution.</title>
        <authorList>
            <person name="Jeong J.-H."/>
            <person name="Song I."/>
            <person name="Kim S."/>
            <person name="Choi T."/>
            <person name="Kim D."/>
            <person name="Ryu S."/>
            <person name="Kim W."/>
        </authorList>
    </citation>
    <scope>NUCLEOTIDE SEQUENCE [LARGE SCALE GENOMIC DNA]</scope>
    <source>
        <tissue evidence="2">Muscle</tissue>
    </source>
</reference>
<evidence type="ECO:0000256" key="1">
    <source>
        <dbReference type="SAM" id="MobiDB-lite"/>
    </source>
</evidence>
<feature type="compositionally biased region" description="Pro residues" evidence="1">
    <location>
        <begin position="64"/>
        <end position="76"/>
    </location>
</feature>
<sequence>MSPASHQVSGGRAPDAAVTGDDRRGKTRRDALLTPHTLTQSRLNANTSRLVRAGWVEAHTAPRASPPATEPPPTFLPRPYQFSPPRQPEQPPPLAPHSASQSMLALKYPAVSALFFRVLFCIALCHRSLHQ</sequence>
<dbReference type="AlphaFoldDB" id="A0A5B7FWI5"/>
<evidence type="ECO:0000313" key="2">
    <source>
        <dbReference type="EMBL" id="MPC49278.1"/>
    </source>
</evidence>